<organism evidence="1 2">
    <name type="scientific">Ostreococcus tauri</name>
    <name type="common">Marine green alga</name>
    <dbReference type="NCBI Taxonomy" id="70448"/>
    <lineage>
        <taxon>Eukaryota</taxon>
        <taxon>Viridiplantae</taxon>
        <taxon>Chlorophyta</taxon>
        <taxon>Mamiellophyceae</taxon>
        <taxon>Mamiellales</taxon>
        <taxon>Bathycoccaceae</taxon>
        <taxon>Ostreococcus</taxon>
    </lineage>
</organism>
<comment type="caution">
    <text evidence="1">The sequence shown here is derived from an EMBL/GenBank/DDBJ whole genome shotgun (WGS) entry which is preliminary data.</text>
</comment>
<protein>
    <submittedName>
        <fullName evidence="1">Unnamed product</fullName>
    </submittedName>
</protein>
<evidence type="ECO:0000313" key="1">
    <source>
        <dbReference type="EMBL" id="CEG02100.1"/>
    </source>
</evidence>
<dbReference type="KEGG" id="ota:OT_ostta14g01790"/>
<dbReference type="GeneID" id="9837654"/>
<dbReference type="RefSeq" id="XP_003083003.2">
    <property type="nucleotide sequence ID" value="XM_003082955.2"/>
</dbReference>
<sequence>MDDAQTRDGDELLDGDLLDAIALDAGLADEWDDVEDDSPTDAGDYDFTIDADKESFAKYVTRGRSGCLPHEEYYAPIDAEKVHAAAETLDDVMSRVKSEMVDRTLHGKRRKRAFWEVVEALRELVRGFGLEFTEPVIGKGWKFDRKGALILGHFMSDVAAHDSKNLKKTHVINTAAHGRITAVVARVWNEWKRALGDHVWERVTIWNVTPYKAHAHADSVSGHKGKPLVSSEMMAMSEFLMIEQSVRLAVLLLGCHTIVTFGERAADFIERSKRVAPLALATTLNTATSHICYLRARGVKREKGHETRVFVRKEHYAAFGKAVDDILAVPAFSAQVGGTTAVDAETRGTTAAKAFMERTMQKMDVKEIGGEFHAYTREEAKERQKKRAREYAHESCTNCFLGGPQTKIKRLTYIVAKRRFSSRIPQDRQTAGNFLAWHSSKFSNTKRNRLDTRVPYKRSDAKNFLAWSPRKFNSTKRNRLDTRVPYKRSDAKNFLAWSHSKFNSTKTNRLDTRVPYKRSGAKNFLAWSHSKFSNTKRNRLDTRVPHKRSDAKNFLAWSPRKFNSTKRNRLDTRVPYKRSDAKNFLAWSHSKFNSTKTNRLDTRVPYKRSGAKNFLAWSPRKFDSTKRNRLDTRVPYKRSDAKNFLAWSPKKFNSTKTNRLDTRVPYKRSDAKNFLAWSPKKFNSTKRSRLDTRVPYKRSDAKNFLAWGPKKFNSKKRSRLDTRVPRVILEYC</sequence>
<reference evidence="1 2" key="2">
    <citation type="journal article" date="2014" name="BMC Genomics">
        <title>An improved genome of the model marine alga Ostreococcus tauri unfolds by assessing Illumina de novo assemblies.</title>
        <authorList>
            <person name="Blanc-Mathieu R."/>
            <person name="Verhelst B."/>
            <person name="Derelle E."/>
            <person name="Rombauts S."/>
            <person name="Bouget F.Y."/>
            <person name="Carre I."/>
            <person name="Chateau A."/>
            <person name="Eyre-Walker A."/>
            <person name="Grimsley N."/>
            <person name="Moreau H."/>
            <person name="Piegu B."/>
            <person name="Rivals E."/>
            <person name="Schackwitz W."/>
            <person name="Van de Peer Y."/>
            <person name="Piganeau G."/>
        </authorList>
    </citation>
    <scope>NUCLEOTIDE SEQUENCE [LARGE SCALE GENOMIC DNA]</scope>
    <source>
        <strain evidence="2">OTTH 0595 / CCAP 157/2 / RCC745</strain>
    </source>
</reference>
<name>A0A096PAT1_OSTTA</name>
<gene>
    <name evidence="1" type="ORF">OT_ostta14g01790</name>
</gene>
<dbReference type="EMBL" id="CAID01000014">
    <property type="protein sequence ID" value="CEG02100.1"/>
    <property type="molecule type" value="Genomic_DNA"/>
</dbReference>
<evidence type="ECO:0000313" key="2">
    <source>
        <dbReference type="Proteomes" id="UP000009170"/>
    </source>
</evidence>
<proteinExistence type="predicted"/>
<dbReference type="Proteomes" id="UP000009170">
    <property type="component" value="Unassembled WGS sequence"/>
</dbReference>
<dbReference type="InParanoid" id="A0A096PAT1"/>
<dbReference type="AlphaFoldDB" id="A0A096PAT1"/>
<accession>A0A096PAT1</accession>
<reference evidence="2" key="1">
    <citation type="journal article" date="2006" name="Proc. Natl. Acad. Sci. U.S.A.">
        <title>Genome analysis of the smallest free-living eukaryote Ostreococcus tauri unveils many unique features.</title>
        <authorList>
            <person name="Derelle E."/>
            <person name="Ferraz C."/>
            <person name="Rombauts S."/>
            <person name="Rouze P."/>
            <person name="Worden A.Z."/>
            <person name="Robbens S."/>
            <person name="Partensky F."/>
            <person name="Degroeve S."/>
            <person name="Echeynie S."/>
            <person name="Cooke R."/>
            <person name="Saeys Y."/>
            <person name="Wuyts J."/>
            <person name="Jabbari K."/>
            <person name="Bowler C."/>
            <person name="Panaud O."/>
            <person name="Piegu B."/>
            <person name="Ball S.G."/>
            <person name="Ral J.-P."/>
            <person name="Bouget F.-Y."/>
            <person name="Piganeau G."/>
            <person name="De Baets B."/>
            <person name="Picard A."/>
            <person name="Delseny M."/>
            <person name="Demaille J."/>
            <person name="Van de Peer Y."/>
            <person name="Moreau H."/>
        </authorList>
    </citation>
    <scope>NUCLEOTIDE SEQUENCE [LARGE SCALE GENOMIC DNA]</scope>
    <source>
        <strain evidence="2">OTTH 0595 / CCAP 157/2 / RCC745</strain>
    </source>
</reference>
<keyword evidence="2" id="KW-1185">Reference proteome</keyword>